<dbReference type="GeneID" id="14885565"/>
<proteinExistence type="predicted"/>
<evidence type="ECO:0000313" key="2">
    <source>
        <dbReference type="EMBL" id="ELP86568.1"/>
    </source>
</evidence>
<dbReference type="KEGG" id="eiv:EIN_162020"/>
<evidence type="ECO:0000256" key="1">
    <source>
        <dbReference type="SAM" id="MobiDB-lite"/>
    </source>
</evidence>
<evidence type="ECO:0000313" key="3">
    <source>
        <dbReference type="Proteomes" id="UP000014680"/>
    </source>
</evidence>
<dbReference type="Proteomes" id="UP000014680">
    <property type="component" value="Unassembled WGS sequence"/>
</dbReference>
<reference evidence="2 3" key="1">
    <citation type="submission" date="2012-10" db="EMBL/GenBank/DDBJ databases">
        <authorList>
            <person name="Zafar N."/>
            <person name="Inman J."/>
            <person name="Hall N."/>
            <person name="Lorenzi H."/>
            <person name="Caler E."/>
        </authorList>
    </citation>
    <scope>NUCLEOTIDE SEQUENCE [LARGE SCALE GENOMIC DNA]</scope>
    <source>
        <strain evidence="2 3">IP1</strain>
    </source>
</reference>
<dbReference type="EMBL" id="KB206960">
    <property type="protein sequence ID" value="ELP86568.1"/>
    <property type="molecule type" value="Genomic_DNA"/>
</dbReference>
<gene>
    <name evidence="2" type="ORF">EIN_162020</name>
</gene>
<protein>
    <recommendedName>
        <fullName evidence="4">Myb/SANT-like domain-containing protein</fullName>
    </recommendedName>
</protein>
<dbReference type="VEuPathDB" id="AmoebaDB:EIN_162020"/>
<sequence>MSSAFTTVSPVFYTIITSSAVSRSSDDSLEKHSSPSPMSSSQTNKQWNDEITIFVMLKYRKWQMTGRKAQNLNHFYKTCTQDLLDVFHITKTPTQIRDKVNNTKSSFALLLKKEKQGNIAWTKEKCASLSKNVFCCLEKYFSEDFVVDQDQVDRMIAKIVEKYSTHFSVSSLLKNAILKMKTN</sequence>
<dbReference type="OrthoDB" id="26089at2759"/>
<accession>A0A0A1TYL8</accession>
<name>A0A0A1TYL8_ENTIV</name>
<feature type="region of interest" description="Disordered" evidence="1">
    <location>
        <begin position="25"/>
        <end position="44"/>
    </location>
</feature>
<evidence type="ECO:0008006" key="4">
    <source>
        <dbReference type="Google" id="ProtNLM"/>
    </source>
</evidence>
<organism evidence="2 3">
    <name type="scientific">Entamoeba invadens IP1</name>
    <dbReference type="NCBI Taxonomy" id="370355"/>
    <lineage>
        <taxon>Eukaryota</taxon>
        <taxon>Amoebozoa</taxon>
        <taxon>Evosea</taxon>
        <taxon>Archamoebae</taxon>
        <taxon>Mastigamoebida</taxon>
        <taxon>Entamoebidae</taxon>
        <taxon>Entamoeba</taxon>
    </lineage>
</organism>
<keyword evidence="3" id="KW-1185">Reference proteome</keyword>
<dbReference type="AlphaFoldDB" id="A0A0A1TYL8"/>
<dbReference type="RefSeq" id="XP_004185914.1">
    <property type="nucleotide sequence ID" value="XM_004185866.1"/>
</dbReference>